<dbReference type="EMBL" id="KB742757">
    <property type="protein sequence ID" value="EOB04723.1"/>
    <property type="molecule type" value="Genomic_DNA"/>
</dbReference>
<gene>
    <name evidence="10" type="ORF">Anapl_04372</name>
</gene>
<dbReference type="PANTHER" id="PTHR21304">
    <property type="entry name" value="MICOS COMPLEX SUBUNIT MIC10"/>
    <property type="match status" value="1"/>
</dbReference>
<comment type="similarity">
    <text evidence="3 9">Belongs to the MICOS complex subunit Mic10 family.</text>
</comment>
<evidence type="ECO:0000256" key="2">
    <source>
        <dbReference type="ARBA" id="ARBA00004434"/>
    </source>
</evidence>
<keyword evidence="5 9" id="KW-0999">Mitochondrion inner membrane</keyword>
<evidence type="ECO:0000256" key="6">
    <source>
        <dbReference type="ARBA" id="ARBA00022989"/>
    </source>
</evidence>
<evidence type="ECO:0000256" key="5">
    <source>
        <dbReference type="ARBA" id="ARBA00022792"/>
    </source>
</evidence>
<evidence type="ECO:0000256" key="7">
    <source>
        <dbReference type="ARBA" id="ARBA00023128"/>
    </source>
</evidence>
<name>R0LW59_ANAPL</name>
<dbReference type="Proteomes" id="UP000296049">
    <property type="component" value="Unassembled WGS sequence"/>
</dbReference>
<comment type="subunit">
    <text evidence="9">Component of the mitochondrial contact site and cristae organizing system (MICOS) complex.</text>
</comment>
<evidence type="ECO:0000256" key="8">
    <source>
        <dbReference type="ARBA" id="ARBA00023136"/>
    </source>
</evidence>
<dbReference type="PANTHER" id="PTHR21304:SF0">
    <property type="entry name" value="MICOS COMPLEX SUBUNIT MIC10"/>
    <property type="match status" value="1"/>
</dbReference>
<evidence type="ECO:0000256" key="1">
    <source>
        <dbReference type="ARBA" id="ARBA00002689"/>
    </source>
</evidence>
<dbReference type="InterPro" id="IPR007512">
    <property type="entry name" value="Mic10"/>
</dbReference>
<evidence type="ECO:0000313" key="10">
    <source>
        <dbReference type="EMBL" id="EOB04723.1"/>
    </source>
</evidence>
<keyword evidence="7 9" id="KW-0496">Mitochondrion</keyword>
<proteinExistence type="inferred from homology"/>
<evidence type="ECO:0000256" key="3">
    <source>
        <dbReference type="ARBA" id="ARBA00006792"/>
    </source>
</evidence>
<keyword evidence="4 9" id="KW-0812">Transmembrane</keyword>
<evidence type="ECO:0000256" key="4">
    <source>
        <dbReference type="ARBA" id="ARBA00022692"/>
    </source>
</evidence>
<keyword evidence="6 9" id="KW-1133">Transmembrane helix</keyword>
<keyword evidence="11" id="KW-1185">Reference proteome</keyword>
<protein>
    <recommendedName>
        <fullName evidence="9">MICOS complex subunit MIC10</fullName>
    </recommendedName>
</protein>
<evidence type="ECO:0000313" key="11">
    <source>
        <dbReference type="Proteomes" id="UP000296049"/>
    </source>
</evidence>
<evidence type="ECO:0000256" key="9">
    <source>
        <dbReference type="RuleBase" id="RU363011"/>
    </source>
</evidence>
<dbReference type="AlphaFoldDB" id="R0LW59"/>
<comment type="subcellular location">
    <subcellularLocation>
        <location evidence="2 9">Mitochondrion inner membrane</location>
        <topology evidence="2 9">Single-pass membrane protein</topology>
    </subcellularLocation>
</comment>
<reference evidence="11" key="1">
    <citation type="journal article" date="2013" name="Nat. Genet.">
        <title>The duck genome and transcriptome provide insight into an avian influenza virus reservoir species.</title>
        <authorList>
            <person name="Huang Y."/>
            <person name="Li Y."/>
            <person name="Burt D.W."/>
            <person name="Chen H."/>
            <person name="Zhang Y."/>
            <person name="Qian W."/>
            <person name="Kim H."/>
            <person name="Gan S."/>
            <person name="Zhao Y."/>
            <person name="Li J."/>
            <person name="Yi K."/>
            <person name="Feng H."/>
            <person name="Zhu P."/>
            <person name="Li B."/>
            <person name="Liu Q."/>
            <person name="Fairley S."/>
            <person name="Magor K.E."/>
            <person name="Du Z."/>
            <person name="Hu X."/>
            <person name="Goodman L."/>
            <person name="Tafer H."/>
            <person name="Vignal A."/>
            <person name="Lee T."/>
            <person name="Kim K.W."/>
            <person name="Sheng Z."/>
            <person name="An Y."/>
            <person name="Searle S."/>
            <person name="Herrero J."/>
            <person name="Groenen M.A."/>
            <person name="Crooijmans R.P."/>
            <person name="Faraut T."/>
            <person name="Cai Q."/>
            <person name="Webster R.G."/>
            <person name="Aldridge J.R."/>
            <person name="Warren W.C."/>
            <person name="Bartschat S."/>
            <person name="Kehr S."/>
            <person name="Marz M."/>
            <person name="Stadler P.F."/>
            <person name="Smith J."/>
            <person name="Kraus R.H."/>
            <person name="Zhao Y."/>
            <person name="Ren L."/>
            <person name="Fei J."/>
            <person name="Morisson M."/>
            <person name="Kaiser P."/>
            <person name="Griffin D.K."/>
            <person name="Rao M."/>
            <person name="Pitel F."/>
            <person name="Wang J."/>
            <person name="Li N."/>
        </authorList>
    </citation>
    <scope>NUCLEOTIDE SEQUENCE [LARGE SCALE GENOMIC DNA]</scope>
</reference>
<dbReference type="Pfam" id="PF04418">
    <property type="entry name" value="DUF543"/>
    <property type="match status" value="1"/>
</dbReference>
<dbReference type="GO" id="GO:0061617">
    <property type="term" value="C:MICOS complex"/>
    <property type="evidence" value="ECO:0007669"/>
    <property type="project" value="UniProtKB-UniRule"/>
</dbReference>
<organism evidence="10 11">
    <name type="scientific">Anas platyrhynchos</name>
    <name type="common">Mallard</name>
    <name type="synonym">Anas boschas</name>
    <dbReference type="NCBI Taxonomy" id="8839"/>
    <lineage>
        <taxon>Eukaryota</taxon>
        <taxon>Metazoa</taxon>
        <taxon>Chordata</taxon>
        <taxon>Craniata</taxon>
        <taxon>Vertebrata</taxon>
        <taxon>Euteleostomi</taxon>
        <taxon>Archelosauria</taxon>
        <taxon>Archosauria</taxon>
        <taxon>Dinosauria</taxon>
        <taxon>Saurischia</taxon>
        <taxon>Theropoda</taxon>
        <taxon>Coelurosauria</taxon>
        <taxon>Aves</taxon>
        <taxon>Neognathae</taxon>
        <taxon>Galloanserae</taxon>
        <taxon>Anseriformes</taxon>
        <taxon>Anatidae</taxon>
        <taxon>Anatinae</taxon>
        <taxon>Anas</taxon>
    </lineage>
</organism>
<accession>R0LW59</accession>
<keyword evidence="8 9" id="KW-0472">Membrane</keyword>
<feature type="transmembrane region" description="Helical" evidence="9">
    <location>
        <begin position="75"/>
        <end position="93"/>
    </location>
</feature>
<comment type="function">
    <text evidence="1 9">Component of the MICOS complex, a large protein complex of the mitochondrial inner membrane that plays crucial roles in the maintenance of crista junctions, inner membrane architecture, and formation of contact sites to the outer membrane.</text>
</comment>
<sequence>MRAKAWRLVFEENLTPAAKDLANSLLKINSLGKEVAAWSQISNNAKRCPVKTVVYEEDSPHRFCTKVIFVSCQRVVLGGAGFGLGIVFSVIFFKRKTWPIAFGSGMGLGMAYSNCQHDFQSPYLLHGKFVKHWDPCKGKADGIRGNSWLESHPAGAHIPGTGEERSAPLLSRIPVPSPVLTSGEPLALRAFVSGPKTAAVAVERLHLAPAFTSICPNDICGHQLLTPRSGCAGKVAELERVLGAQAVQDWAPSQTAFQAAVKTCHYRSNRGVCWHCRGSVELVQPA</sequence>